<reference evidence="3 5" key="3">
    <citation type="submission" date="2018-06" db="EMBL/GenBank/DDBJ databases">
        <authorList>
            <consortium name="Pathogen Informatics"/>
            <person name="Doyle S."/>
        </authorList>
    </citation>
    <scope>NUCLEOTIDE SEQUENCE [LARGE SCALE GENOMIC DNA]</scope>
    <source>
        <strain evidence="3 5">NCTC13159</strain>
    </source>
</reference>
<reference evidence="4" key="1">
    <citation type="submission" date="2014-12" db="EMBL/GenBank/DDBJ databases">
        <title>Complete Genome Sequencing of Pandoraea pulmonicola DSM 16583.</title>
        <authorList>
            <person name="Chan K.-G."/>
        </authorList>
    </citation>
    <scope>NUCLEOTIDE SEQUENCE [LARGE SCALE GENOMIC DNA]</scope>
    <source>
        <strain evidence="4">DSM 16583</strain>
    </source>
</reference>
<evidence type="ECO:0000313" key="2">
    <source>
        <dbReference type="EMBL" id="AJC20697.1"/>
    </source>
</evidence>
<reference evidence="2" key="2">
    <citation type="submission" date="2016-11" db="EMBL/GenBank/DDBJ databases">
        <title>Complete Genome Sequencing of Pandoraea pulmonicola DSM 16583.</title>
        <authorList>
            <person name="Chan K.-G."/>
        </authorList>
    </citation>
    <scope>NUCLEOTIDE SEQUENCE</scope>
    <source>
        <strain evidence="2">DSM 16583</strain>
    </source>
</reference>
<feature type="signal peptide" evidence="1">
    <location>
        <begin position="1"/>
        <end position="27"/>
    </location>
</feature>
<dbReference type="Proteomes" id="UP000254589">
    <property type="component" value="Unassembled WGS sequence"/>
</dbReference>
<dbReference type="EMBL" id="CP010310">
    <property type="protein sequence ID" value="AJC20697.1"/>
    <property type="molecule type" value="Genomic_DNA"/>
</dbReference>
<dbReference type="KEGG" id="ppul:RO07_09840"/>
<dbReference type="CDD" id="cd06355">
    <property type="entry name" value="PBP1_FmdD-like"/>
    <property type="match status" value="1"/>
</dbReference>
<dbReference type="SUPFAM" id="SSF53822">
    <property type="entry name" value="Periplasmic binding protein-like I"/>
    <property type="match status" value="1"/>
</dbReference>
<name>A0AAJ4ZCE6_PANPU</name>
<dbReference type="EMBL" id="UGSJ01000001">
    <property type="protein sequence ID" value="SUA90798.1"/>
    <property type="molecule type" value="Genomic_DNA"/>
</dbReference>
<dbReference type="PANTHER" id="PTHR47628:SF1">
    <property type="entry name" value="ALIPHATIC AMIDASE EXPRESSION-REGULATING PROTEIN"/>
    <property type="match status" value="1"/>
</dbReference>
<proteinExistence type="predicted"/>
<evidence type="ECO:0000256" key="1">
    <source>
        <dbReference type="SAM" id="SignalP"/>
    </source>
</evidence>
<dbReference type="PANTHER" id="PTHR47628">
    <property type="match status" value="1"/>
</dbReference>
<dbReference type="Proteomes" id="UP000035086">
    <property type="component" value="Chromosome"/>
</dbReference>
<evidence type="ECO:0000313" key="4">
    <source>
        <dbReference type="Proteomes" id="UP000035086"/>
    </source>
</evidence>
<sequence length="418" mass="45849">MKRRTLLQMAALSGAASLTGMAPNLFAQSKQPIKVGILHSLSGTMAISETSLKDVALMTIADINARGGVMGRPLEAVVVDPASNWPLFAEKARQLLTKDKVAAVFGCWTSVSRKSVLPVFEELNGLLYYPVQYEGEEMSKNVFYTGAAPNQQAIPAVEYLMGKEGGGAKRFFLLGTDYVYPRTTNKILRAFLHSKGVDDKDIQEVYTPFGHSDYQTIVANIKQFAQGGKTAVVSTINGDSNVPFYKELGNQGLKATDVPVVAFSVGEEELRGIDTKPLVGHLAAWNYFMSVKNPTNDSFKKQWFTYVKAKSLPGGDKRVTNDPMEATYVGMHMWKQAVEKAGSVDVDKVRTAMIGQSFKSPDGFDMVMDGNHHLHKPVMIGEIRPDGQFNVVWKTKATVRAQPWSPFIAGNEGKPDKV</sequence>
<dbReference type="NCBIfam" id="TIGR03407">
    <property type="entry name" value="urea_ABC_UrtA"/>
    <property type="match status" value="1"/>
</dbReference>
<evidence type="ECO:0000313" key="5">
    <source>
        <dbReference type="Proteomes" id="UP000254589"/>
    </source>
</evidence>
<dbReference type="Pfam" id="PF13433">
    <property type="entry name" value="Peripla_BP_5"/>
    <property type="match status" value="1"/>
</dbReference>
<feature type="chain" id="PRO_5042558947" evidence="1">
    <location>
        <begin position="28"/>
        <end position="418"/>
    </location>
</feature>
<dbReference type="AlphaFoldDB" id="A0AAJ4ZCE6"/>
<dbReference type="InterPro" id="IPR028082">
    <property type="entry name" value="Peripla_BP_I"/>
</dbReference>
<organism evidence="3 5">
    <name type="scientific">Pandoraea pulmonicola</name>
    <dbReference type="NCBI Taxonomy" id="93221"/>
    <lineage>
        <taxon>Bacteria</taxon>
        <taxon>Pseudomonadati</taxon>
        <taxon>Pseudomonadota</taxon>
        <taxon>Betaproteobacteria</taxon>
        <taxon>Burkholderiales</taxon>
        <taxon>Burkholderiaceae</taxon>
        <taxon>Pandoraea</taxon>
    </lineage>
</organism>
<keyword evidence="4" id="KW-1185">Reference proteome</keyword>
<protein>
    <submittedName>
        <fullName evidence="3">Aliphatic amidase expression-regulating protein</fullName>
    </submittedName>
    <submittedName>
        <fullName evidence="2">Urea ABC transporter substrate-binding protein</fullName>
    </submittedName>
</protein>
<dbReference type="InterPro" id="IPR017777">
    <property type="entry name" value="ABC_urea-bd_UrtA"/>
</dbReference>
<gene>
    <name evidence="3" type="primary">amiC_1</name>
    <name evidence="3" type="ORF">NCTC13159_02285</name>
    <name evidence="2" type="ORF">RO07_09840</name>
</gene>
<accession>A0AAJ4ZCE6</accession>
<keyword evidence="1" id="KW-0732">Signal</keyword>
<dbReference type="Gene3D" id="3.40.50.2300">
    <property type="match status" value="2"/>
</dbReference>
<evidence type="ECO:0000313" key="3">
    <source>
        <dbReference type="EMBL" id="SUA90798.1"/>
    </source>
</evidence>